<feature type="binding site" evidence="7 8">
    <location>
        <position position="19"/>
    </location>
    <ligand>
        <name>S-adenosyl-L-methionine</name>
        <dbReference type="ChEBI" id="CHEBI:59789"/>
    </ligand>
</feature>
<name>A0AA96V901_9EURY</name>
<dbReference type="EC" id="2.1.1.-" evidence="7"/>
<dbReference type="GO" id="GO:0003723">
    <property type="term" value="F:RNA binding"/>
    <property type="evidence" value="ECO:0007669"/>
    <property type="project" value="UniProtKB-UniRule"/>
</dbReference>
<keyword evidence="4 7" id="KW-0808">Transferase</keyword>
<evidence type="ECO:0000256" key="3">
    <source>
        <dbReference type="ARBA" id="ARBA00022603"/>
    </source>
</evidence>
<comment type="caution">
    <text evidence="7 8">Lacks conserved residue(s) required for the propagation of feature annotation.</text>
</comment>
<organism evidence="10 11">
    <name type="scientific">Methanimicrococcus stummii</name>
    <dbReference type="NCBI Taxonomy" id="3028294"/>
    <lineage>
        <taxon>Archaea</taxon>
        <taxon>Methanobacteriati</taxon>
        <taxon>Methanobacteriota</taxon>
        <taxon>Stenosarchaea group</taxon>
        <taxon>Methanomicrobia</taxon>
        <taxon>Methanosarcinales</taxon>
        <taxon>Methanosarcinaceae</taxon>
        <taxon>Methanimicrococcus</taxon>
    </lineage>
</organism>
<keyword evidence="3 7" id="KW-0489">Methyltransferase</keyword>
<dbReference type="CDD" id="cd02440">
    <property type="entry name" value="AdoMet_MTases"/>
    <property type="match status" value="1"/>
</dbReference>
<proteinExistence type="inferred from homology"/>
<feature type="binding site" evidence="7 8">
    <location>
        <position position="46"/>
    </location>
    <ligand>
        <name>S-adenosyl-L-methionine</name>
        <dbReference type="ChEBI" id="CHEBI:59789"/>
    </ligand>
</feature>
<dbReference type="Proteomes" id="UP001302662">
    <property type="component" value="Chromosome"/>
</dbReference>
<reference evidence="10 11" key="1">
    <citation type="submission" date="2023-07" db="EMBL/GenBank/DDBJ databases">
        <title>Closed genome sequence of Methanimicrococcus sp. Es2.</title>
        <authorList>
            <person name="Protasov E."/>
            <person name="Platt K."/>
            <person name="Reeh H."/>
            <person name="Poehlein A."/>
            <person name="Daniel R."/>
            <person name="Brune A."/>
        </authorList>
    </citation>
    <scope>NUCLEOTIDE SEQUENCE [LARGE SCALE GENOMIC DNA]</scope>
    <source>
        <strain evidence="10 11">Es2</strain>
    </source>
</reference>
<keyword evidence="2 7" id="KW-0698">rRNA processing</keyword>
<dbReference type="PANTHER" id="PTHR11727:SF7">
    <property type="entry name" value="DIMETHYLADENOSINE TRANSFERASE-RELATED"/>
    <property type="match status" value="1"/>
</dbReference>
<dbReference type="GO" id="GO:0000179">
    <property type="term" value="F:rRNA (adenine-N6,N6-)-dimethyltransferase activity"/>
    <property type="evidence" value="ECO:0007669"/>
    <property type="project" value="UniProtKB-UniRule"/>
</dbReference>
<dbReference type="SUPFAM" id="SSF53335">
    <property type="entry name" value="S-adenosyl-L-methionine-dependent methyltransferases"/>
    <property type="match status" value="1"/>
</dbReference>
<feature type="binding site" evidence="7 8">
    <location>
        <position position="21"/>
    </location>
    <ligand>
        <name>S-adenosyl-L-methionine</name>
        <dbReference type="ChEBI" id="CHEBI:59789"/>
    </ligand>
</feature>
<dbReference type="AlphaFoldDB" id="A0AA96V901"/>
<evidence type="ECO:0000256" key="5">
    <source>
        <dbReference type="ARBA" id="ARBA00022691"/>
    </source>
</evidence>
<evidence type="ECO:0000259" key="9">
    <source>
        <dbReference type="SMART" id="SM00650"/>
    </source>
</evidence>
<comment type="similarity">
    <text evidence="7">Belongs to the class I-like SAM-binding methyltransferase superfamily. rRNA adenine N(6)-methyltransferase family. RsmA subfamily.</text>
</comment>
<sequence length="295" mass="32602">MVRQILKEFNVKGGKMDQHFLIDAAALDEIVDAAQLDPSDIVLEIGGGIGNLSERIAPRVSKLIIIELDPQMIHVLKSRLSVYENIEIIHGNVMDVDLSKLPFNKIVANLPYSISSDVTLKLLQSNFDLAVLMYQYEFAERLVANPGSKDYGRLSVHVQYKADASFVLKVPKSSFEPAPKVDSAVIQLIPRPAAYAVADEDFFFSVTKALFSQRRKKIKNTLLGSPLNTEIPNLKDILNQISDQPFDSKSDPSASSVSDKLSGKTVGDVLSMRAEELSPGDIAHFSNLLYLKLRS</sequence>
<evidence type="ECO:0000256" key="1">
    <source>
        <dbReference type="ARBA" id="ARBA00022490"/>
    </source>
</evidence>
<comment type="subcellular location">
    <subcellularLocation>
        <location evidence="7">Cytoplasm</location>
    </subcellularLocation>
</comment>
<dbReference type="PROSITE" id="PS51689">
    <property type="entry name" value="SAM_RNA_A_N6_MT"/>
    <property type="match status" value="1"/>
</dbReference>
<evidence type="ECO:0000256" key="4">
    <source>
        <dbReference type="ARBA" id="ARBA00022679"/>
    </source>
</evidence>
<dbReference type="Gene3D" id="1.10.8.100">
    <property type="entry name" value="Ribosomal RNA adenine dimethylase-like, domain 2"/>
    <property type="match status" value="1"/>
</dbReference>
<evidence type="ECO:0000256" key="8">
    <source>
        <dbReference type="PROSITE-ProRule" id="PRU01026"/>
    </source>
</evidence>
<accession>A0AA96V901</accession>
<feature type="binding site" evidence="7 8">
    <location>
        <position position="67"/>
    </location>
    <ligand>
        <name>S-adenosyl-L-methionine</name>
        <dbReference type="ChEBI" id="CHEBI:59789"/>
    </ligand>
</feature>
<gene>
    <name evidence="7 10" type="primary">rsmA</name>
    <name evidence="7" type="synonym">ksgA</name>
    <name evidence="10" type="ORF">MmiEs2_10070</name>
</gene>
<dbReference type="RefSeq" id="WP_316558802.1">
    <property type="nucleotide sequence ID" value="NZ_CP131062.1"/>
</dbReference>
<comment type="function">
    <text evidence="7">Specifically dimethylates two adjacent adenosines in the loop of a conserved hairpin near the 3'-end of 16S rRNA in the 30S particle. May play a critical role in biogenesis of 30S subunits.</text>
</comment>
<dbReference type="InterPro" id="IPR023165">
    <property type="entry name" value="rRNA_Ade_diMease-like_C"/>
</dbReference>
<evidence type="ECO:0000313" key="11">
    <source>
        <dbReference type="Proteomes" id="UP001302662"/>
    </source>
</evidence>
<keyword evidence="1 7" id="KW-0963">Cytoplasm</keyword>
<dbReference type="EMBL" id="CP131062">
    <property type="protein sequence ID" value="WNY28799.1"/>
    <property type="molecule type" value="Genomic_DNA"/>
</dbReference>
<dbReference type="InterPro" id="IPR001737">
    <property type="entry name" value="KsgA/Erm"/>
</dbReference>
<keyword evidence="11" id="KW-1185">Reference proteome</keyword>
<dbReference type="KEGG" id="mees:MmiEs2_10070"/>
<dbReference type="GeneID" id="85197472"/>
<dbReference type="SMART" id="SM00650">
    <property type="entry name" value="rADc"/>
    <property type="match status" value="1"/>
</dbReference>
<evidence type="ECO:0000313" key="10">
    <source>
        <dbReference type="EMBL" id="WNY28799.1"/>
    </source>
</evidence>
<dbReference type="NCBIfam" id="TIGR00755">
    <property type="entry name" value="ksgA"/>
    <property type="match status" value="1"/>
</dbReference>
<dbReference type="FunFam" id="3.40.50.150:FF:000023">
    <property type="entry name" value="Ribosomal RNA small subunit methyltransferase A"/>
    <property type="match status" value="1"/>
</dbReference>
<dbReference type="HAMAP" id="MF_00607">
    <property type="entry name" value="16SrRNA_methyltr_A"/>
    <property type="match status" value="1"/>
</dbReference>
<dbReference type="InterPro" id="IPR011530">
    <property type="entry name" value="rRNA_adenine_dimethylase"/>
</dbReference>
<evidence type="ECO:0000256" key="7">
    <source>
        <dbReference type="HAMAP-Rule" id="MF_00607"/>
    </source>
</evidence>
<keyword evidence="5 7" id="KW-0949">S-adenosyl-L-methionine</keyword>
<dbReference type="PANTHER" id="PTHR11727">
    <property type="entry name" value="DIMETHYLADENOSINE TRANSFERASE"/>
    <property type="match status" value="1"/>
</dbReference>
<evidence type="ECO:0000256" key="2">
    <source>
        <dbReference type="ARBA" id="ARBA00022552"/>
    </source>
</evidence>
<keyword evidence="6 7" id="KW-0694">RNA-binding</keyword>
<feature type="domain" description="Ribosomal RNA adenine methylase transferase N-terminal" evidence="9">
    <location>
        <begin position="26"/>
        <end position="192"/>
    </location>
</feature>
<dbReference type="InterPro" id="IPR020598">
    <property type="entry name" value="rRNA_Ade_methylase_Trfase_N"/>
</dbReference>
<dbReference type="InterPro" id="IPR029063">
    <property type="entry name" value="SAM-dependent_MTases_sf"/>
</dbReference>
<dbReference type="Gene3D" id="3.40.50.150">
    <property type="entry name" value="Vaccinia Virus protein VP39"/>
    <property type="match status" value="1"/>
</dbReference>
<dbReference type="GO" id="GO:0005737">
    <property type="term" value="C:cytoplasm"/>
    <property type="evidence" value="ECO:0007669"/>
    <property type="project" value="UniProtKB-SubCell"/>
</dbReference>
<dbReference type="Pfam" id="PF00398">
    <property type="entry name" value="RrnaAD"/>
    <property type="match status" value="1"/>
</dbReference>
<feature type="binding site" evidence="7 8">
    <location>
        <position position="109"/>
    </location>
    <ligand>
        <name>S-adenosyl-L-methionine</name>
        <dbReference type="ChEBI" id="CHEBI:59789"/>
    </ligand>
</feature>
<protein>
    <recommendedName>
        <fullName evidence="7">Probable ribosomal RNA small subunit methyltransferase A</fullName>
        <ecNumber evidence="7">2.1.1.-</ecNumber>
    </recommendedName>
    <alternativeName>
        <fullName evidence="7">16S rRNA dimethyladenosine transferase</fullName>
    </alternativeName>
    <alternativeName>
        <fullName evidence="7">16S rRNA dimethylase</fullName>
    </alternativeName>
    <alternativeName>
        <fullName evidence="7">S-adenosylmethionine-6-N',N'-adenosyl(rRNA) dimethyltransferase</fullName>
    </alternativeName>
</protein>
<evidence type="ECO:0000256" key="6">
    <source>
        <dbReference type="ARBA" id="ARBA00022884"/>
    </source>
</evidence>